<evidence type="ECO:0000256" key="1">
    <source>
        <dbReference type="SAM" id="MobiDB-lite"/>
    </source>
</evidence>
<dbReference type="InterPro" id="IPR001810">
    <property type="entry name" value="F-box_dom"/>
</dbReference>
<dbReference type="InterPro" id="IPR032675">
    <property type="entry name" value="LRR_dom_sf"/>
</dbReference>
<feature type="compositionally biased region" description="Pro residues" evidence="1">
    <location>
        <begin position="56"/>
        <end position="65"/>
    </location>
</feature>
<dbReference type="FunFam" id="1.20.1280.50:FF:000037">
    <property type="entry name" value="F-box protein SKIP19"/>
    <property type="match status" value="1"/>
</dbReference>
<dbReference type="InterPro" id="IPR036047">
    <property type="entry name" value="F-box-like_dom_sf"/>
</dbReference>
<feature type="domain" description="F-box" evidence="2">
    <location>
        <begin position="68"/>
        <end position="116"/>
    </location>
</feature>
<dbReference type="EMBL" id="OZ075138">
    <property type="protein sequence ID" value="CAL5010821.1"/>
    <property type="molecule type" value="Genomic_DNA"/>
</dbReference>
<evidence type="ECO:0000313" key="3">
    <source>
        <dbReference type="EMBL" id="CAL5010821.1"/>
    </source>
</evidence>
<dbReference type="SUPFAM" id="SSF52047">
    <property type="entry name" value="RNI-like"/>
    <property type="match status" value="1"/>
</dbReference>
<dbReference type="PROSITE" id="PS50181">
    <property type="entry name" value="FBOX"/>
    <property type="match status" value="1"/>
</dbReference>
<sequence length="324" mass="36821">MAKTFRACSSPAPMQSSRILHLQYLSQGKPMPSCRRRHRPRPRRKKPLSLPSTPVTLPPPPPSPPSEQRDWAALPQDILLVVFLKLGPGEIIQGADLVCRAWRRVAVDEPMLWWRLKMGTVSVWSVGRDLMQRAAIDRGAGQCEAFSGSCCDRILLYLVKRAPSSKSLHLSRFHGPNEGIHVALKNLPLLEDLDIWPSYVSRDNENLFESVCQACPLLKNLRFRFRTVSVGYYYGINTVREKFKGLATTMCELRSLQLFDCDLTDEGLTSILDYCPVLESLYITGCFDGEMDRELRAKCDRVKDLTLPYDTGEDSVWIKYLSSR</sequence>
<evidence type="ECO:0000313" key="4">
    <source>
        <dbReference type="Proteomes" id="UP001497457"/>
    </source>
</evidence>
<proteinExistence type="predicted"/>
<reference evidence="3" key="1">
    <citation type="submission" date="2024-10" db="EMBL/GenBank/DDBJ databases">
        <authorList>
            <person name="Ryan C."/>
        </authorList>
    </citation>
    <scope>NUCLEOTIDE SEQUENCE [LARGE SCALE GENOMIC DNA]</scope>
</reference>
<accession>A0ABC9BXX6</accession>
<protein>
    <recommendedName>
        <fullName evidence="2">F-box domain-containing protein</fullName>
    </recommendedName>
</protein>
<keyword evidence="4" id="KW-1185">Reference proteome</keyword>
<dbReference type="Proteomes" id="UP001497457">
    <property type="component" value="Chromosome 28b"/>
</dbReference>
<dbReference type="Pfam" id="PF12937">
    <property type="entry name" value="F-box-like"/>
    <property type="match status" value="1"/>
</dbReference>
<gene>
    <name evidence="3" type="ORF">URODEC1_LOCUS70172</name>
</gene>
<name>A0ABC9BXX6_9POAL</name>
<dbReference type="PANTHER" id="PTHR38926:SF74">
    <property type="entry name" value="OS08G0193600 PROTEIN"/>
    <property type="match status" value="1"/>
</dbReference>
<evidence type="ECO:0000259" key="2">
    <source>
        <dbReference type="PROSITE" id="PS50181"/>
    </source>
</evidence>
<organism evidence="3 4">
    <name type="scientific">Urochloa decumbens</name>
    <dbReference type="NCBI Taxonomy" id="240449"/>
    <lineage>
        <taxon>Eukaryota</taxon>
        <taxon>Viridiplantae</taxon>
        <taxon>Streptophyta</taxon>
        <taxon>Embryophyta</taxon>
        <taxon>Tracheophyta</taxon>
        <taxon>Spermatophyta</taxon>
        <taxon>Magnoliopsida</taxon>
        <taxon>Liliopsida</taxon>
        <taxon>Poales</taxon>
        <taxon>Poaceae</taxon>
        <taxon>PACMAD clade</taxon>
        <taxon>Panicoideae</taxon>
        <taxon>Panicodae</taxon>
        <taxon>Paniceae</taxon>
        <taxon>Melinidinae</taxon>
        <taxon>Urochloa</taxon>
    </lineage>
</organism>
<dbReference type="PANTHER" id="PTHR38926">
    <property type="entry name" value="F-BOX DOMAIN CONTAINING PROTEIN, EXPRESSED"/>
    <property type="match status" value="1"/>
</dbReference>
<dbReference type="AlphaFoldDB" id="A0ABC9BXX6"/>
<feature type="compositionally biased region" description="Basic residues" evidence="1">
    <location>
        <begin position="34"/>
        <end position="47"/>
    </location>
</feature>
<dbReference type="Gene3D" id="1.20.1280.50">
    <property type="match status" value="1"/>
</dbReference>
<dbReference type="SUPFAM" id="SSF81383">
    <property type="entry name" value="F-box domain"/>
    <property type="match status" value="1"/>
</dbReference>
<dbReference type="Gene3D" id="3.80.10.10">
    <property type="entry name" value="Ribonuclease Inhibitor"/>
    <property type="match status" value="1"/>
</dbReference>
<feature type="region of interest" description="Disordered" evidence="1">
    <location>
        <begin position="27"/>
        <end position="69"/>
    </location>
</feature>